<sequence length="357" mass="40531">MDVGPFCLVPSVLLLVVPFWLILSYIETFRSRSKLIRKHECHPPLAYPQRGPLGLSEIRESTKAFHARTFLEWTCSQYKLHGNTFASSYLRQTIIHTIEPKNIKAVLGTNFHHYGIGWRKKYAFKPLFGNSLFQLDGRAWDRSRAALKAAFNHARVTEFAATEEEVDPFLDKLRTESTTQPLLDLAPEGYQDHDGAEEGFLEAMKRAGAGCEKRWQLGLFSLLVPQESFHSDVARVHRYMEKRVDDVLASASDTNGSKRLDFLACLAQHTTDWNQLRDEACVLFIAAADTLASLLINIIFLVGKYPSVWARLRMEIEPLGGQSPSPKDLKQLKYHGYCVREALRLLPVLPNNSREAS</sequence>
<evidence type="ECO:0000256" key="1">
    <source>
        <dbReference type="ARBA" id="ARBA00001971"/>
    </source>
</evidence>
<keyword evidence="7" id="KW-0503">Monooxygenase</keyword>
<dbReference type="Proteomes" id="UP000800094">
    <property type="component" value="Unassembled WGS sequence"/>
</dbReference>
<dbReference type="GO" id="GO:0020037">
    <property type="term" value="F:heme binding"/>
    <property type="evidence" value="ECO:0007669"/>
    <property type="project" value="InterPro"/>
</dbReference>
<keyword evidence="6" id="KW-0408">Iron</keyword>
<dbReference type="GO" id="GO:0016705">
    <property type="term" value="F:oxidoreductase activity, acting on paired donors, with incorporation or reduction of molecular oxygen"/>
    <property type="evidence" value="ECO:0007669"/>
    <property type="project" value="InterPro"/>
</dbReference>
<dbReference type="PANTHER" id="PTHR24287">
    <property type="entry name" value="P450, PUTATIVE (EUROFUNG)-RELATED"/>
    <property type="match status" value="1"/>
</dbReference>
<comment type="cofactor">
    <cofactor evidence="1">
        <name>heme</name>
        <dbReference type="ChEBI" id="CHEBI:30413"/>
    </cofactor>
</comment>
<evidence type="ECO:0000313" key="9">
    <source>
        <dbReference type="EMBL" id="KAF2245014.1"/>
    </source>
</evidence>
<evidence type="ECO:0000313" key="10">
    <source>
        <dbReference type="Proteomes" id="UP000800094"/>
    </source>
</evidence>
<dbReference type="InterPro" id="IPR047146">
    <property type="entry name" value="Cyt_P450_E_CYP52_fungi"/>
</dbReference>
<dbReference type="AlphaFoldDB" id="A0A6A6I3F1"/>
<dbReference type="InterPro" id="IPR001128">
    <property type="entry name" value="Cyt_P450"/>
</dbReference>
<evidence type="ECO:0000256" key="3">
    <source>
        <dbReference type="ARBA" id="ARBA00022617"/>
    </source>
</evidence>
<organism evidence="9 10">
    <name type="scientific">Trematosphaeria pertusa</name>
    <dbReference type="NCBI Taxonomy" id="390896"/>
    <lineage>
        <taxon>Eukaryota</taxon>
        <taxon>Fungi</taxon>
        <taxon>Dikarya</taxon>
        <taxon>Ascomycota</taxon>
        <taxon>Pezizomycotina</taxon>
        <taxon>Dothideomycetes</taxon>
        <taxon>Pleosporomycetidae</taxon>
        <taxon>Pleosporales</taxon>
        <taxon>Massarineae</taxon>
        <taxon>Trematosphaeriaceae</taxon>
        <taxon>Trematosphaeria</taxon>
    </lineage>
</organism>
<dbReference type="SUPFAM" id="SSF48264">
    <property type="entry name" value="Cytochrome P450"/>
    <property type="match status" value="1"/>
</dbReference>
<dbReference type="GO" id="GO:0004497">
    <property type="term" value="F:monooxygenase activity"/>
    <property type="evidence" value="ECO:0007669"/>
    <property type="project" value="UniProtKB-KW"/>
</dbReference>
<evidence type="ECO:0000256" key="8">
    <source>
        <dbReference type="SAM" id="Phobius"/>
    </source>
</evidence>
<accession>A0A6A6I3F1</accession>
<keyword evidence="4" id="KW-0479">Metal-binding</keyword>
<dbReference type="PANTHER" id="PTHR24287:SF1">
    <property type="entry name" value="P450, PUTATIVE (EUROFUNG)-RELATED"/>
    <property type="match status" value="1"/>
</dbReference>
<dbReference type="Gene3D" id="1.10.630.10">
    <property type="entry name" value="Cytochrome P450"/>
    <property type="match status" value="1"/>
</dbReference>
<protein>
    <submittedName>
        <fullName evidence="9">Cytochrome P450</fullName>
    </submittedName>
</protein>
<feature type="transmembrane region" description="Helical" evidence="8">
    <location>
        <begin position="6"/>
        <end position="26"/>
    </location>
</feature>
<proteinExistence type="inferred from homology"/>
<dbReference type="GeneID" id="54587167"/>
<evidence type="ECO:0000256" key="6">
    <source>
        <dbReference type="ARBA" id="ARBA00023004"/>
    </source>
</evidence>
<evidence type="ECO:0000256" key="2">
    <source>
        <dbReference type="ARBA" id="ARBA00010617"/>
    </source>
</evidence>
<keyword evidence="8" id="KW-1133">Transmembrane helix</keyword>
<evidence type="ECO:0000256" key="4">
    <source>
        <dbReference type="ARBA" id="ARBA00022723"/>
    </source>
</evidence>
<evidence type="ECO:0000256" key="5">
    <source>
        <dbReference type="ARBA" id="ARBA00023002"/>
    </source>
</evidence>
<keyword evidence="5" id="KW-0560">Oxidoreductase</keyword>
<dbReference type="OrthoDB" id="1470350at2759"/>
<keyword evidence="8" id="KW-0812">Transmembrane</keyword>
<dbReference type="RefSeq" id="XP_033680018.1">
    <property type="nucleotide sequence ID" value="XM_033833837.1"/>
</dbReference>
<name>A0A6A6I3F1_9PLEO</name>
<keyword evidence="3" id="KW-0349">Heme</keyword>
<comment type="similarity">
    <text evidence="2">Belongs to the cytochrome P450 family.</text>
</comment>
<dbReference type="InterPro" id="IPR036396">
    <property type="entry name" value="Cyt_P450_sf"/>
</dbReference>
<dbReference type="Pfam" id="PF00067">
    <property type="entry name" value="p450"/>
    <property type="match status" value="1"/>
</dbReference>
<dbReference type="EMBL" id="ML987202">
    <property type="protein sequence ID" value="KAF2245014.1"/>
    <property type="molecule type" value="Genomic_DNA"/>
</dbReference>
<keyword evidence="10" id="KW-1185">Reference proteome</keyword>
<keyword evidence="8" id="KW-0472">Membrane</keyword>
<gene>
    <name evidence="9" type="ORF">BU26DRAFT_568989</name>
</gene>
<dbReference type="GO" id="GO:0005506">
    <property type="term" value="F:iron ion binding"/>
    <property type="evidence" value="ECO:0007669"/>
    <property type="project" value="InterPro"/>
</dbReference>
<feature type="transmembrane region" description="Helical" evidence="8">
    <location>
        <begin position="280"/>
        <end position="302"/>
    </location>
</feature>
<evidence type="ECO:0000256" key="7">
    <source>
        <dbReference type="ARBA" id="ARBA00023033"/>
    </source>
</evidence>
<reference evidence="9" key="1">
    <citation type="journal article" date="2020" name="Stud. Mycol.">
        <title>101 Dothideomycetes genomes: a test case for predicting lifestyles and emergence of pathogens.</title>
        <authorList>
            <person name="Haridas S."/>
            <person name="Albert R."/>
            <person name="Binder M."/>
            <person name="Bloem J."/>
            <person name="Labutti K."/>
            <person name="Salamov A."/>
            <person name="Andreopoulos B."/>
            <person name="Baker S."/>
            <person name="Barry K."/>
            <person name="Bills G."/>
            <person name="Bluhm B."/>
            <person name="Cannon C."/>
            <person name="Castanera R."/>
            <person name="Culley D."/>
            <person name="Daum C."/>
            <person name="Ezra D."/>
            <person name="Gonzalez J."/>
            <person name="Henrissat B."/>
            <person name="Kuo A."/>
            <person name="Liang C."/>
            <person name="Lipzen A."/>
            <person name="Lutzoni F."/>
            <person name="Magnuson J."/>
            <person name="Mondo S."/>
            <person name="Nolan M."/>
            <person name="Ohm R."/>
            <person name="Pangilinan J."/>
            <person name="Park H.-J."/>
            <person name="Ramirez L."/>
            <person name="Alfaro M."/>
            <person name="Sun H."/>
            <person name="Tritt A."/>
            <person name="Yoshinaga Y."/>
            <person name="Zwiers L.-H."/>
            <person name="Turgeon B."/>
            <person name="Goodwin S."/>
            <person name="Spatafora J."/>
            <person name="Crous P."/>
            <person name="Grigoriev I."/>
        </authorList>
    </citation>
    <scope>NUCLEOTIDE SEQUENCE</scope>
    <source>
        <strain evidence="9">CBS 122368</strain>
    </source>
</reference>